<evidence type="ECO:0000256" key="9">
    <source>
        <dbReference type="SAM" id="Phobius"/>
    </source>
</evidence>
<dbReference type="GO" id="GO:0008324">
    <property type="term" value="F:monoatomic cation transmembrane transporter activity"/>
    <property type="evidence" value="ECO:0007669"/>
    <property type="project" value="InterPro"/>
</dbReference>
<evidence type="ECO:0000256" key="7">
    <source>
        <dbReference type="ARBA" id="ARBA00023065"/>
    </source>
</evidence>
<reference evidence="11 12" key="1">
    <citation type="submission" date="2015-12" db="EMBL/GenBank/DDBJ databases">
        <title>The genome of Folsomia candida.</title>
        <authorList>
            <person name="Faddeeva A."/>
            <person name="Derks M.F."/>
            <person name="Anvar Y."/>
            <person name="Smit S."/>
            <person name="Van Straalen N."/>
            <person name="Roelofs D."/>
        </authorList>
    </citation>
    <scope>NUCLEOTIDE SEQUENCE [LARGE SCALE GENOMIC DNA]</scope>
    <source>
        <strain evidence="11 12">VU population</strain>
        <tissue evidence="11">Whole body</tissue>
    </source>
</reference>
<keyword evidence="5" id="KW-0460">Magnesium</keyword>
<evidence type="ECO:0000256" key="4">
    <source>
        <dbReference type="ARBA" id="ARBA00022692"/>
    </source>
</evidence>
<evidence type="ECO:0000256" key="5">
    <source>
        <dbReference type="ARBA" id="ARBA00022842"/>
    </source>
</evidence>
<sequence length="610" mass="65186">MVQALQLSLQRRDSVDSAIWTAKNDTMMTTTPPQNEQVCLDVSALPGYVTQPHQRRTSVGIVVVDVCNEPFVVESDDTEIVQDSPTPSCDDGISMNFSISSMGDEGRGTHGGVFVTESSASLPIYECNNSSPDPRSVSRSSVSLATSSICAGGGGDEKDPSRFGTPIHPSLGAGDSRASLISLGKRPVRKDETWISILSQIGLPFLIAGLGMVGAGLLLDYVMTWPVFIDIGELVILVTPLLGLKGNLEMTLAARLSTHSNIGNLDKATGKKWTICSGNLILDQLQAIVCGFSASLIAVTIGYTFTGKFDPDHMSLVVVSSVLTASMVSLILGSTMISVILISKKFKINPDNVATPVAGSLGDVVTLGMLSCFASQLYRWHQDGFAWIPYVIIAFYLACLPVCFWLAFRNEYTRPVTISGWVPLLVSVLISTGGGILLDLASARFPGVALYQPVINGIGGNLVSVQASRISSYLHGHCEKRLLPDNSRVCETPFSVFMGKGINSMSARLLLLLAIPGHLLFSTVAHFVASNDDTNYGPVFLVIYVAAAVTQVTMLLYIAKVLTNLCWVRGIDPDTATIPYLTALGDLFGSSLLFVAFEVLLLCGQVATTQ</sequence>
<protein>
    <recommendedName>
        <fullName evidence="10">SLC41A/MgtE integral membrane domain-containing protein</fullName>
    </recommendedName>
</protein>
<dbReference type="AlphaFoldDB" id="A0A226ENG8"/>
<keyword evidence="6 9" id="KW-1133">Transmembrane helix</keyword>
<evidence type="ECO:0000256" key="8">
    <source>
        <dbReference type="ARBA" id="ARBA00023136"/>
    </source>
</evidence>
<dbReference type="Gene3D" id="1.10.357.20">
    <property type="entry name" value="SLC41 divalent cation transporters, integral membrane domain"/>
    <property type="match status" value="2"/>
</dbReference>
<keyword evidence="12" id="KW-1185">Reference proteome</keyword>
<name>A0A226ENG8_FOLCA</name>
<dbReference type="SUPFAM" id="SSF161093">
    <property type="entry name" value="MgtE membrane domain-like"/>
    <property type="match status" value="2"/>
</dbReference>
<evidence type="ECO:0000313" key="11">
    <source>
        <dbReference type="EMBL" id="OXA58341.1"/>
    </source>
</evidence>
<proteinExistence type="inferred from homology"/>
<dbReference type="InterPro" id="IPR045349">
    <property type="entry name" value="SLC41A1-3"/>
</dbReference>
<dbReference type="GO" id="GO:0005886">
    <property type="term" value="C:plasma membrane"/>
    <property type="evidence" value="ECO:0007669"/>
    <property type="project" value="TreeGrafter"/>
</dbReference>
<feature type="transmembrane region" description="Helical" evidence="9">
    <location>
        <begin position="317"/>
        <end position="342"/>
    </location>
</feature>
<dbReference type="PANTHER" id="PTHR16228">
    <property type="entry name" value="DIVALENT CATION TRANSPORTER SOLUTE CARRIER FAMILY 41"/>
    <property type="match status" value="1"/>
</dbReference>
<evidence type="ECO:0000313" key="12">
    <source>
        <dbReference type="Proteomes" id="UP000198287"/>
    </source>
</evidence>
<accession>A0A226ENG8</accession>
<feature type="transmembrane region" description="Helical" evidence="9">
    <location>
        <begin position="287"/>
        <end position="305"/>
    </location>
</feature>
<dbReference type="Pfam" id="PF01769">
    <property type="entry name" value="MgtE"/>
    <property type="match status" value="2"/>
</dbReference>
<feature type="transmembrane region" description="Helical" evidence="9">
    <location>
        <begin position="541"/>
        <end position="559"/>
    </location>
</feature>
<dbReference type="InterPro" id="IPR006667">
    <property type="entry name" value="SLC41_membr_dom"/>
</dbReference>
<feature type="transmembrane region" description="Helical" evidence="9">
    <location>
        <begin position="509"/>
        <end position="529"/>
    </location>
</feature>
<dbReference type="FunFam" id="1.10.357.20:FF:000001">
    <property type="entry name" value="Solute carrier family 41 member 2"/>
    <property type="match status" value="1"/>
</dbReference>
<feature type="transmembrane region" description="Helical" evidence="9">
    <location>
        <begin position="225"/>
        <end position="244"/>
    </location>
</feature>
<dbReference type="OrthoDB" id="666972at2759"/>
<feature type="domain" description="SLC41A/MgtE integral membrane" evidence="10">
    <location>
        <begin position="239"/>
        <end position="371"/>
    </location>
</feature>
<evidence type="ECO:0000256" key="1">
    <source>
        <dbReference type="ARBA" id="ARBA00004141"/>
    </source>
</evidence>
<keyword evidence="4 9" id="KW-0812">Transmembrane</keyword>
<evidence type="ECO:0000256" key="3">
    <source>
        <dbReference type="ARBA" id="ARBA00022448"/>
    </source>
</evidence>
<keyword evidence="3" id="KW-0813">Transport</keyword>
<gene>
    <name evidence="11" type="ORF">Fcan01_07262</name>
</gene>
<feature type="transmembrane region" description="Helical" evidence="9">
    <location>
        <begin position="580"/>
        <end position="607"/>
    </location>
</feature>
<comment type="caution">
    <text evidence="11">The sequence shown here is derived from an EMBL/GenBank/DDBJ whole genome shotgun (WGS) entry which is preliminary data.</text>
</comment>
<evidence type="ECO:0000256" key="6">
    <source>
        <dbReference type="ARBA" id="ARBA00022989"/>
    </source>
</evidence>
<feature type="transmembrane region" description="Helical" evidence="9">
    <location>
        <begin position="385"/>
        <end position="408"/>
    </location>
</feature>
<dbReference type="OMA" id="HANIGNM"/>
<keyword evidence="7" id="KW-0406">Ion transport</keyword>
<keyword evidence="8 9" id="KW-0472">Membrane</keyword>
<feature type="transmembrane region" description="Helical" evidence="9">
    <location>
        <begin position="420"/>
        <end position="441"/>
    </location>
</feature>
<comment type="similarity">
    <text evidence="2">Belongs to the SLC41A transporter family.</text>
</comment>
<feature type="transmembrane region" description="Helical" evidence="9">
    <location>
        <begin position="194"/>
        <end position="219"/>
    </location>
</feature>
<feature type="domain" description="SLC41A/MgtE integral membrane" evidence="10">
    <location>
        <begin position="452"/>
        <end position="595"/>
    </location>
</feature>
<organism evidence="11 12">
    <name type="scientific">Folsomia candida</name>
    <name type="common">Springtail</name>
    <dbReference type="NCBI Taxonomy" id="158441"/>
    <lineage>
        <taxon>Eukaryota</taxon>
        <taxon>Metazoa</taxon>
        <taxon>Ecdysozoa</taxon>
        <taxon>Arthropoda</taxon>
        <taxon>Hexapoda</taxon>
        <taxon>Collembola</taxon>
        <taxon>Entomobryomorpha</taxon>
        <taxon>Isotomoidea</taxon>
        <taxon>Isotomidae</taxon>
        <taxon>Proisotominae</taxon>
        <taxon>Folsomia</taxon>
    </lineage>
</organism>
<evidence type="ECO:0000259" key="10">
    <source>
        <dbReference type="Pfam" id="PF01769"/>
    </source>
</evidence>
<comment type="subcellular location">
    <subcellularLocation>
        <location evidence="1">Membrane</location>
        <topology evidence="1">Multi-pass membrane protein</topology>
    </subcellularLocation>
</comment>
<evidence type="ECO:0000256" key="2">
    <source>
        <dbReference type="ARBA" id="ARBA00009749"/>
    </source>
</evidence>
<dbReference type="PANTHER" id="PTHR16228:SF7">
    <property type="entry name" value="SLC41A_MGTE INTEGRAL MEMBRANE DOMAIN-CONTAINING PROTEIN"/>
    <property type="match status" value="1"/>
</dbReference>
<dbReference type="InterPro" id="IPR036739">
    <property type="entry name" value="SLC41_membr_dom_sf"/>
</dbReference>
<dbReference type="EMBL" id="LNIX01000003">
    <property type="protein sequence ID" value="OXA58341.1"/>
    <property type="molecule type" value="Genomic_DNA"/>
</dbReference>
<dbReference type="Proteomes" id="UP000198287">
    <property type="component" value="Unassembled WGS sequence"/>
</dbReference>